<name>A0A9N9EKL9_9GLOM</name>
<dbReference type="EMBL" id="CAJVPQ010005917">
    <property type="protein sequence ID" value="CAG8677935.1"/>
    <property type="molecule type" value="Genomic_DNA"/>
</dbReference>
<comment type="caution">
    <text evidence="1">The sequence shown here is derived from an EMBL/GenBank/DDBJ whole genome shotgun (WGS) entry which is preliminary data.</text>
</comment>
<protein>
    <submittedName>
        <fullName evidence="1">2487_t:CDS:1</fullName>
    </submittedName>
</protein>
<accession>A0A9N9EKL9</accession>
<sequence length="69" mass="8303">MLNTYLKNHVLTEVEKAILKPYFENQDPSNIETEAVLDSLLKLSSDYWTKQKVRNAWRYMQRKKTQLNK</sequence>
<keyword evidence="2" id="KW-1185">Reference proteome</keyword>
<dbReference type="Proteomes" id="UP000789570">
    <property type="component" value="Unassembled WGS sequence"/>
</dbReference>
<evidence type="ECO:0000313" key="1">
    <source>
        <dbReference type="EMBL" id="CAG8677935.1"/>
    </source>
</evidence>
<gene>
    <name evidence="1" type="ORF">FCALED_LOCUS12347</name>
</gene>
<reference evidence="1" key="1">
    <citation type="submission" date="2021-06" db="EMBL/GenBank/DDBJ databases">
        <authorList>
            <person name="Kallberg Y."/>
            <person name="Tangrot J."/>
            <person name="Rosling A."/>
        </authorList>
    </citation>
    <scope>NUCLEOTIDE SEQUENCE</scope>
    <source>
        <strain evidence="1">UK204</strain>
    </source>
</reference>
<proteinExistence type="predicted"/>
<dbReference type="OrthoDB" id="2377363at2759"/>
<dbReference type="AlphaFoldDB" id="A0A9N9EKL9"/>
<evidence type="ECO:0000313" key="2">
    <source>
        <dbReference type="Proteomes" id="UP000789570"/>
    </source>
</evidence>
<organism evidence="1 2">
    <name type="scientific">Funneliformis caledonium</name>
    <dbReference type="NCBI Taxonomy" id="1117310"/>
    <lineage>
        <taxon>Eukaryota</taxon>
        <taxon>Fungi</taxon>
        <taxon>Fungi incertae sedis</taxon>
        <taxon>Mucoromycota</taxon>
        <taxon>Glomeromycotina</taxon>
        <taxon>Glomeromycetes</taxon>
        <taxon>Glomerales</taxon>
        <taxon>Glomeraceae</taxon>
        <taxon>Funneliformis</taxon>
    </lineage>
</organism>